<feature type="transmembrane region" description="Helical" evidence="11">
    <location>
        <begin position="20"/>
        <end position="45"/>
    </location>
</feature>
<dbReference type="GO" id="GO:0060326">
    <property type="term" value="P:cell chemotaxis"/>
    <property type="evidence" value="ECO:0007669"/>
    <property type="project" value="TreeGrafter"/>
</dbReference>
<keyword evidence="8" id="KW-0325">Glycoprotein</keyword>
<evidence type="ECO:0000256" key="6">
    <source>
        <dbReference type="ARBA" id="ARBA00023136"/>
    </source>
</evidence>
<comment type="similarity">
    <text evidence="10">Belongs to the G-protein coupled receptor 1 family.</text>
</comment>
<dbReference type="Pfam" id="PF00001">
    <property type="entry name" value="7tm_1"/>
    <property type="match status" value="1"/>
</dbReference>
<feature type="transmembrane region" description="Helical" evidence="11">
    <location>
        <begin position="92"/>
        <end position="112"/>
    </location>
</feature>
<dbReference type="Ensembl" id="ENSSFOT00015001285.2">
    <property type="protein sequence ID" value="ENSSFOP00015001251.1"/>
    <property type="gene ID" value="ENSSFOG00015000891.2"/>
</dbReference>
<protein>
    <submittedName>
        <fullName evidence="13">Leukotriene B4 receptor 1-like</fullName>
    </submittedName>
    <submittedName>
        <fullName evidence="14">Si:dkey-148a17.6</fullName>
    </submittedName>
</protein>
<evidence type="ECO:0000256" key="5">
    <source>
        <dbReference type="ARBA" id="ARBA00023040"/>
    </source>
</evidence>
<reference evidence="14" key="3">
    <citation type="submission" date="2025-05" db="UniProtKB">
        <authorList>
            <consortium name="Ensembl"/>
        </authorList>
    </citation>
    <scope>IDENTIFICATION</scope>
</reference>
<dbReference type="RefSeq" id="XP_018594346.1">
    <property type="nucleotide sequence ID" value="XM_018738830.1"/>
</dbReference>
<dbReference type="GO" id="GO:0007204">
    <property type="term" value="P:positive regulation of cytosolic calcium ion concentration"/>
    <property type="evidence" value="ECO:0007669"/>
    <property type="project" value="TreeGrafter"/>
</dbReference>
<dbReference type="PANTHER" id="PTHR10489:SF946">
    <property type="entry name" value="LEUKOTRIENE B4 RECEPTOR 1-LIKE"/>
    <property type="match status" value="1"/>
</dbReference>
<evidence type="ECO:0000313" key="14">
    <source>
        <dbReference type="Ensembl" id="ENSSFOP00015001251.1"/>
    </source>
</evidence>
<gene>
    <name evidence="14" type="primary">LOC108926240</name>
    <name evidence="13" type="ORF">Z043_106045</name>
</gene>
<evidence type="ECO:0000256" key="2">
    <source>
        <dbReference type="ARBA" id="ARBA00022475"/>
    </source>
</evidence>
<comment type="subcellular location">
    <subcellularLocation>
        <location evidence="1">Cell membrane</location>
        <topology evidence="1">Multi-pass membrane protein</topology>
    </subcellularLocation>
</comment>
<dbReference type="GO" id="GO:0016493">
    <property type="term" value="F:C-C chemokine receptor activity"/>
    <property type="evidence" value="ECO:0007669"/>
    <property type="project" value="TreeGrafter"/>
</dbReference>
<dbReference type="GO" id="GO:0019957">
    <property type="term" value="F:C-C chemokine binding"/>
    <property type="evidence" value="ECO:0007669"/>
    <property type="project" value="TreeGrafter"/>
</dbReference>
<dbReference type="GO" id="GO:0009897">
    <property type="term" value="C:external side of plasma membrane"/>
    <property type="evidence" value="ECO:0007669"/>
    <property type="project" value="TreeGrafter"/>
</dbReference>
<evidence type="ECO:0000313" key="16">
    <source>
        <dbReference type="Proteomes" id="UP000694397"/>
    </source>
</evidence>
<keyword evidence="5 10" id="KW-0297">G-protein coupled receptor</keyword>
<dbReference type="GO" id="GO:0004974">
    <property type="term" value="F:leukotriene receptor activity"/>
    <property type="evidence" value="ECO:0007669"/>
    <property type="project" value="UniProtKB-ARBA"/>
</dbReference>
<accession>A0A0P7XHX2</accession>
<evidence type="ECO:0000313" key="15">
    <source>
        <dbReference type="Proteomes" id="UP000034805"/>
    </source>
</evidence>
<evidence type="ECO:0000256" key="11">
    <source>
        <dbReference type="SAM" id="Phobius"/>
    </source>
</evidence>
<keyword evidence="3 10" id="KW-0812">Transmembrane</keyword>
<dbReference type="FunFam" id="1.20.1070.10:FF:000109">
    <property type="entry name" value="Leukotriene B4 receptor"/>
    <property type="match status" value="1"/>
</dbReference>
<dbReference type="Proteomes" id="UP000034805">
    <property type="component" value="Unassembled WGS sequence"/>
</dbReference>
<dbReference type="GO" id="GO:0006955">
    <property type="term" value="P:immune response"/>
    <property type="evidence" value="ECO:0007669"/>
    <property type="project" value="TreeGrafter"/>
</dbReference>
<dbReference type="SUPFAM" id="SSF81321">
    <property type="entry name" value="Family A G protein-coupled receptor-like"/>
    <property type="match status" value="1"/>
</dbReference>
<dbReference type="InterPro" id="IPR017452">
    <property type="entry name" value="GPCR_Rhodpsn_7TM"/>
</dbReference>
<dbReference type="KEGG" id="sfm:108926240"/>
<feature type="transmembrane region" description="Helical" evidence="11">
    <location>
        <begin position="133"/>
        <end position="153"/>
    </location>
</feature>
<dbReference type="Proteomes" id="UP000694397">
    <property type="component" value="Chromosome 7"/>
</dbReference>
<evidence type="ECO:0000256" key="3">
    <source>
        <dbReference type="ARBA" id="ARBA00022692"/>
    </source>
</evidence>
<dbReference type="AlphaFoldDB" id="A0A0P7XHX2"/>
<reference evidence="13 15" key="1">
    <citation type="submission" date="2015-08" db="EMBL/GenBank/DDBJ databases">
        <title>The genome of the Asian arowana (Scleropages formosus).</title>
        <authorList>
            <person name="Tan M.H."/>
            <person name="Gan H.M."/>
            <person name="Croft L.J."/>
            <person name="Austin C.M."/>
        </authorList>
    </citation>
    <scope>NUCLEOTIDE SEQUENCE [LARGE SCALE GENOMIC DNA]</scope>
    <source>
        <strain evidence="13">Aro1</strain>
    </source>
</reference>
<sequence length="355" mass="39536">MNGTSTLPSKEMEAFDGGSVAACVILSISFLVGTPGNILVIWTILQHVKKRSHTVMLILHLAIADLLVLITLPLWIFSFIHSWLFGEAVCKAMVYIVNSCMYASVFLITLMSMERFIAVRHPFACVSWKKRNLLNKVLLPLWISAFLLSIPVIPTQILDDEEQCLSRNYTSVSQEVVCLLLETLLGFVIPFSIMVICYSCLWSRITQMTFKSKQNPMVLIISIVVLFALCWIPHHVGNILSLVALIIENSSSYSDLMQSLESARENMAFATGALVFISSTVNPILYVFAARTFRSSLWESGMLKLFRHISSSATGEGTKELSFVSKRHSSQCEPSACSTDPKVFVDIDIGENAFS</sequence>
<evidence type="ECO:0000256" key="10">
    <source>
        <dbReference type="RuleBase" id="RU000688"/>
    </source>
</evidence>
<dbReference type="GeneID" id="108926240"/>
<feature type="transmembrane region" description="Helical" evidence="11">
    <location>
        <begin position="267"/>
        <end position="289"/>
    </location>
</feature>
<feature type="transmembrane region" description="Helical" evidence="11">
    <location>
        <begin position="217"/>
        <end position="247"/>
    </location>
</feature>
<proteinExistence type="inferred from homology"/>
<keyword evidence="2" id="KW-1003">Cell membrane</keyword>
<name>A0A0P7XHX2_SCLFO</name>
<keyword evidence="6 11" id="KW-0472">Membrane</keyword>
<dbReference type="InterPro" id="IPR050119">
    <property type="entry name" value="CCR1-9-like"/>
</dbReference>
<dbReference type="Gene3D" id="1.20.1070.10">
    <property type="entry name" value="Rhodopsin 7-helix transmembrane proteins"/>
    <property type="match status" value="1"/>
</dbReference>
<dbReference type="PRINTS" id="PR00237">
    <property type="entry name" value="GPCRRHODOPSN"/>
</dbReference>
<keyword evidence="9 10" id="KW-0807">Transducer</keyword>
<dbReference type="GO" id="GO:0019722">
    <property type="term" value="P:calcium-mediated signaling"/>
    <property type="evidence" value="ECO:0007669"/>
    <property type="project" value="TreeGrafter"/>
</dbReference>
<feature type="transmembrane region" description="Helical" evidence="11">
    <location>
        <begin position="57"/>
        <end position="80"/>
    </location>
</feature>
<dbReference type="GeneTree" id="ENSGT00950000182966"/>
<dbReference type="PROSITE" id="PS50262">
    <property type="entry name" value="G_PROTEIN_RECEP_F1_2"/>
    <property type="match status" value="1"/>
</dbReference>
<evidence type="ECO:0000259" key="12">
    <source>
        <dbReference type="PROSITE" id="PS50262"/>
    </source>
</evidence>
<keyword evidence="16" id="KW-1185">Reference proteome</keyword>
<evidence type="ECO:0000256" key="1">
    <source>
        <dbReference type="ARBA" id="ARBA00004651"/>
    </source>
</evidence>
<evidence type="ECO:0000313" key="13">
    <source>
        <dbReference type="EMBL" id="KPP74765.1"/>
    </source>
</evidence>
<reference evidence="14 16" key="2">
    <citation type="submission" date="2019-04" db="EMBL/GenBank/DDBJ databases">
        <authorList>
            <consortium name="Wellcome Sanger Institute Data Sharing"/>
        </authorList>
    </citation>
    <scope>NUCLEOTIDE SEQUENCE [LARGE SCALE GENOMIC DNA]</scope>
</reference>
<keyword evidence="7 10" id="KW-0675">Receptor</keyword>
<dbReference type="PROSITE" id="PS00237">
    <property type="entry name" value="G_PROTEIN_RECEP_F1_1"/>
    <property type="match status" value="1"/>
</dbReference>
<dbReference type="STRING" id="113540.ENSSFOP00015001251"/>
<evidence type="ECO:0000256" key="7">
    <source>
        <dbReference type="ARBA" id="ARBA00023170"/>
    </source>
</evidence>
<dbReference type="PANTHER" id="PTHR10489">
    <property type="entry name" value="CELL ADHESION MOLECULE"/>
    <property type="match status" value="1"/>
</dbReference>
<keyword evidence="4 11" id="KW-1133">Transmembrane helix</keyword>
<evidence type="ECO:0000256" key="8">
    <source>
        <dbReference type="ARBA" id="ARBA00023180"/>
    </source>
</evidence>
<evidence type="ECO:0000256" key="4">
    <source>
        <dbReference type="ARBA" id="ARBA00022989"/>
    </source>
</evidence>
<dbReference type="EMBL" id="JARO02001669">
    <property type="protein sequence ID" value="KPP74765.1"/>
    <property type="molecule type" value="Genomic_DNA"/>
</dbReference>
<feature type="domain" description="G-protein coupled receptors family 1 profile" evidence="12">
    <location>
        <begin position="36"/>
        <end position="286"/>
    </location>
</feature>
<feature type="transmembrane region" description="Helical" evidence="11">
    <location>
        <begin position="184"/>
        <end position="205"/>
    </location>
</feature>
<dbReference type="OrthoDB" id="8888529at2759"/>
<organism evidence="13 15">
    <name type="scientific">Scleropages formosus</name>
    <name type="common">Asian bonytongue</name>
    <name type="synonym">Osteoglossum formosum</name>
    <dbReference type="NCBI Taxonomy" id="113540"/>
    <lineage>
        <taxon>Eukaryota</taxon>
        <taxon>Metazoa</taxon>
        <taxon>Chordata</taxon>
        <taxon>Craniata</taxon>
        <taxon>Vertebrata</taxon>
        <taxon>Euteleostomi</taxon>
        <taxon>Actinopterygii</taxon>
        <taxon>Neopterygii</taxon>
        <taxon>Teleostei</taxon>
        <taxon>Osteoglossocephala</taxon>
        <taxon>Osteoglossomorpha</taxon>
        <taxon>Osteoglossiformes</taxon>
        <taxon>Osteoglossidae</taxon>
        <taxon>Scleropages</taxon>
    </lineage>
</organism>
<dbReference type="InterPro" id="IPR000276">
    <property type="entry name" value="GPCR_Rhodpsn"/>
</dbReference>
<evidence type="ECO:0000256" key="9">
    <source>
        <dbReference type="ARBA" id="ARBA00023224"/>
    </source>
</evidence>